<evidence type="ECO:0000256" key="5">
    <source>
        <dbReference type="PROSITE-ProRule" id="PRU00335"/>
    </source>
</evidence>
<dbReference type="PANTHER" id="PTHR30055">
    <property type="entry name" value="HTH-TYPE TRANSCRIPTIONAL REGULATOR RUTR"/>
    <property type="match status" value="1"/>
</dbReference>
<keyword evidence="3 5" id="KW-0238">DNA-binding</keyword>
<dbReference type="GO" id="GO:0000976">
    <property type="term" value="F:transcription cis-regulatory region binding"/>
    <property type="evidence" value="ECO:0007669"/>
    <property type="project" value="TreeGrafter"/>
</dbReference>
<dbReference type="AlphaFoldDB" id="A0A7Z0IKM3"/>
<evidence type="ECO:0000313" key="7">
    <source>
        <dbReference type="EMBL" id="NYI70686.1"/>
    </source>
</evidence>
<name>A0A7Z0IKM3_9ACTN</name>
<dbReference type="GO" id="GO:0003700">
    <property type="term" value="F:DNA-binding transcription factor activity"/>
    <property type="evidence" value="ECO:0007669"/>
    <property type="project" value="TreeGrafter"/>
</dbReference>
<gene>
    <name evidence="7" type="ORF">GGQ54_001246</name>
</gene>
<keyword evidence="8" id="KW-1185">Reference proteome</keyword>
<reference evidence="7 8" key="1">
    <citation type="submission" date="2020-07" db="EMBL/GenBank/DDBJ databases">
        <title>Sequencing the genomes of 1000 actinobacteria strains.</title>
        <authorList>
            <person name="Klenk H.-P."/>
        </authorList>
    </citation>
    <scope>NUCLEOTIDE SEQUENCE [LARGE SCALE GENOMIC DNA]</scope>
    <source>
        <strain evidence="7 8">DSM 103164</strain>
    </source>
</reference>
<dbReference type="SUPFAM" id="SSF46689">
    <property type="entry name" value="Homeodomain-like"/>
    <property type="match status" value="1"/>
</dbReference>
<dbReference type="InterPro" id="IPR036271">
    <property type="entry name" value="Tet_transcr_reg_TetR-rel_C_sf"/>
</dbReference>
<dbReference type="Pfam" id="PF00440">
    <property type="entry name" value="TetR_N"/>
    <property type="match status" value="1"/>
</dbReference>
<evidence type="ECO:0000256" key="2">
    <source>
        <dbReference type="ARBA" id="ARBA00023015"/>
    </source>
</evidence>
<dbReference type="InterPro" id="IPR039538">
    <property type="entry name" value="BetI_C"/>
</dbReference>
<organism evidence="7 8">
    <name type="scientific">Naumannella cuiyingiana</name>
    <dbReference type="NCBI Taxonomy" id="1347891"/>
    <lineage>
        <taxon>Bacteria</taxon>
        <taxon>Bacillati</taxon>
        <taxon>Actinomycetota</taxon>
        <taxon>Actinomycetes</taxon>
        <taxon>Propionibacteriales</taxon>
        <taxon>Propionibacteriaceae</taxon>
        <taxon>Naumannella</taxon>
    </lineage>
</organism>
<protein>
    <submittedName>
        <fullName evidence="7">AcrR family transcriptional regulator</fullName>
    </submittedName>
</protein>
<dbReference type="PANTHER" id="PTHR30055:SF234">
    <property type="entry name" value="HTH-TYPE TRANSCRIPTIONAL REGULATOR BETI"/>
    <property type="match status" value="1"/>
</dbReference>
<dbReference type="RefSeq" id="WP_179444613.1">
    <property type="nucleotide sequence ID" value="NZ_JACBZS010000001.1"/>
</dbReference>
<dbReference type="EMBL" id="JACBZS010000001">
    <property type="protein sequence ID" value="NYI70686.1"/>
    <property type="molecule type" value="Genomic_DNA"/>
</dbReference>
<evidence type="ECO:0000256" key="4">
    <source>
        <dbReference type="ARBA" id="ARBA00023163"/>
    </source>
</evidence>
<dbReference type="InterPro" id="IPR009057">
    <property type="entry name" value="Homeodomain-like_sf"/>
</dbReference>
<evidence type="ECO:0000256" key="1">
    <source>
        <dbReference type="ARBA" id="ARBA00022491"/>
    </source>
</evidence>
<dbReference type="Gene3D" id="1.10.357.10">
    <property type="entry name" value="Tetracycline Repressor, domain 2"/>
    <property type="match status" value="1"/>
</dbReference>
<dbReference type="Proteomes" id="UP000527616">
    <property type="component" value="Unassembled WGS sequence"/>
</dbReference>
<evidence type="ECO:0000256" key="3">
    <source>
        <dbReference type="ARBA" id="ARBA00023125"/>
    </source>
</evidence>
<proteinExistence type="predicted"/>
<evidence type="ECO:0000313" key="8">
    <source>
        <dbReference type="Proteomes" id="UP000527616"/>
    </source>
</evidence>
<dbReference type="PROSITE" id="PS50977">
    <property type="entry name" value="HTH_TETR_2"/>
    <property type="match status" value="1"/>
</dbReference>
<dbReference type="InterPro" id="IPR001647">
    <property type="entry name" value="HTH_TetR"/>
</dbReference>
<comment type="caution">
    <text evidence="7">The sequence shown here is derived from an EMBL/GenBank/DDBJ whole genome shotgun (WGS) entry which is preliminary data.</text>
</comment>
<dbReference type="Pfam" id="PF13977">
    <property type="entry name" value="TetR_C_6"/>
    <property type="match status" value="1"/>
</dbReference>
<feature type="domain" description="HTH tetR-type" evidence="6">
    <location>
        <begin position="8"/>
        <end position="68"/>
    </location>
</feature>
<keyword evidence="4" id="KW-0804">Transcription</keyword>
<feature type="DNA-binding region" description="H-T-H motif" evidence="5">
    <location>
        <begin position="31"/>
        <end position="50"/>
    </location>
</feature>
<keyword evidence="1" id="KW-0678">Repressor</keyword>
<sequence>MPKVVDHEQRRAEIADAVRRILLRDGLAGATVRAVVAETGMSSGAIRHYFPNQEELVGFATGGIVERIRGRVTDAFDRTQRTPRARVLDICEQFLPTDEERAMELAVFADVVRQPYGARWARSSFDGIRVTTRVCVLLLAGREPRAVPGAPLRPARLERLAERLHLVIDGLGAQTTFYPGLVDAAAMRTALARVVDDVISELA</sequence>
<accession>A0A7Z0IKM3</accession>
<dbReference type="SUPFAM" id="SSF48498">
    <property type="entry name" value="Tetracyclin repressor-like, C-terminal domain"/>
    <property type="match status" value="1"/>
</dbReference>
<dbReference type="InterPro" id="IPR050109">
    <property type="entry name" value="HTH-type_TetR-like_transc_reg"/>
</dbReference>
<evidence type="ECO:0000259" key="6">
    <source>
        <dbReference type="PROSITE" id="PS50977"/>
    </source>
</evidence>
<keyword evidence="2" id="KW-0805">Transcription regulation</keyword>